<keyword evidence="3" id="KW-0378">Hydrolase</keyword>
<evidence type="ECO:0000313" key="7">
    <source>
        <dbReference type="EMBL" id="MBM5572003.1"/>
    </source>
</evidence>
<reference evidence="7 8" key="1">
    <citation type="submission" date="2019-11" db="EMBL/GenBank/DDBJ databases">
        <title>Novel Deefgea species.</title>
        <authorList>
            <person name="Han J.-H."/>
        </authorList>
    </citation>
    <scope>NUCLEOTIDE SEQUENCE [LARGE SCALE GENOMIC DNA]</scope>
    <source>
        <strain evidence="7 8">LMG 24817</strain>
    </source>
</reference>
<keyword evidence="6" id="KW-0732">Signal</keyword>
<keyword evidence="2" id="KW-0479">Metal-binding</keyword>
<evidence type="ECO:0000313" key="8">
    <source>
        <dbReference type="Proteomes" id="UP001195660"/>
    </source>
</evidence>
<keyword evidence="5" id="KW-0119">Carbohydrate metabolism</keyword>
<feature type="chain" id="PRO_5045991686" evidence="6">
    <location>
        <begin position="21"/>
        <end position="320"/>
    </location>
</feature>
<evidence type="ECO:0000256" key="1">
    <source>
        <dbReference type="ARBA" id="ARBA00001946"/>
    </source>
</evidence>
<sequence>MQRFRLLILLCSLVLSAAQATPLAECLGLPAAGKYLIVNADDVGMHPDLDKAAFKLIDAGQIQDISMMPPTPNFAAAAKMAKARNMSVGVHLTLTNEWQEKQPWGAVLSKKEVPSLYNPQGRLWATTAEVAQHAKLPEVKKELLAQIAKVQAAGLKVTHLDAHMLFWDASKPLTELYFSLAKETGIPVLLQVFRQSNAEQMQLTQQFQTEFGVVTPDTFSMHYNPSQRERGVAYRGYFNLISELPAGVHTIGIHPAEDSASAKAAIADLTLRLTDFAAWQDPALQQHIQSLGFQPLTYAPLHVLQRSVVANSKNCLSQYK</sequence>
<protein>
    <submittedName>
        <fullName evidence="7">ChbG/HpnK family deacetylase</fullName>
    </submittedName>
</protein>
<dbReference type="EMBL" id="WOFE01000004">
    <property type="protein sequence ID" value="MBM5572003.1"/>
    <property type="molecule type" value="Genomic_DNA"/>
</dbReference>
<evidence type="ECO:0000256" key="5">
    <source>
        <dbReference type="ARBA" id="ARBA00023277"/>
    </source>
</evidence>
<name>A0ABS2CEX2_9NEIS</name>
<dbReference type="Proteomes" id="UP001195660">
    <property type="component" value="Unassembled WGS sequence"/>
</dbReference>
<dbReference type="PANTHER" id="PTHR31609">
    <property type="entry name" value="YDJC DEACETYLASE FAMILY MEMBER"/>
    <property type="match status" value="1"/>
</dbReference>
<dbReference type="SUPFAM" id="SSF88713">
    <property type="entry name" value="Glycoside hydrolase/deacetylase"/>
    <property type="match status" value="1"/>
</dbReference>
<dbReference type="PANTHER" id="PTHR31609:SF1">
    <property type="entry name" value="CARBOHYDRATE DEACETYLASE"/>
    <property type="match status" value="1"/>
</dbReference>
<evidence type="ECO:0000256" key="3">
    <source>
        <dbReference type="ARBA" id="ARBA00022801"/>
    </source>
</evidence>
<organism evidence="7 8">
    <name type="scientific">Deefgea chitinilytica</name>
    <dbReference type="NCBI Taxonomy" id="570276"/>
    <lineage>
        <taxon>Bacteria</taxon>
        <taxon>Pseudomonadati</taxon>
        <taxon>Pseudomonadota</taxon>
        <taxon>Betaproteobacteria</taxon>
        <taxon>Neisseriales</taxon>
        <taxon>Chitinibacteraceae</taxon>
        <taxon>Deefgea</taxon>
    </lineage>
</organism>
<keyword evidence="8" id="KW-1185">Reference proteome</keyword>
<evidence type="ECO:0000256" key="4">
    <source>
        <dbReference type="ARBA" id="ARBA00022842"/>
    </source>
</evidence>
<dbReference type="Pfam" id="PF04794">
    <property type="entry name" value="YdjC"/>
    <property type="match status" value="1"/>
</dbReference>
<dbReference type="InterPro" id="IPR011330">
    <property type="entry name" value="Glyco_hydro/deAcase_b/a-brl"/>
</dbReference>
<dbReference type="Gene3D" id="3.20.20.370">
    <property type="entry name" value="Glycoside hydrolase/deacetylase"/>
    <property type="match status" value="1"/>
</dbReference>
<dbReference type="RefSeq" id="WP_203571336.1">
    <property type="nucleotide sequence ID" value="NZ_WOFE01000004.1"/>
</dbReference>
<dbReference type="InterPro" id="IPR006879">
    <property type="entry name" value="YdjC-like"/>
</dbReference>
<gene>
    <name evidence="7" type="ORF">GM173_10500</name>
</gene>
<comment type="caution">
    <text evidence="7">The sequence shown here is derived from an EMBL/GenBank/DDBJ whole genome shotgun (WGS) entry which is preliminary data.</text>
</comment>
<accession>A0ABS2CEX2</accession>
<evidence type="ECO:0000256" key="2">
    <source>
        <dbReference type="ARBA" id="ARBA00022723"/>
    </source>
</evidence>
<keyword evidence="4" id="KW-0460">Magnesium</keyword>
<comment type="cofactor">
    <cofactor evidence="1">
        <name>Mg(2+)</name>
        <dbReference type="ChEBI" id="CHEBI:18420"/>
    </cofactor>
</comment>
<proteinExistence type="predicted"/>
<feature type="signal peptide" evidence="6">
    <location>
        <begin position="1"/>
        <end position="20"/>
    </location>
</feature>
<evidence type="ECO:0000256" key="6">
    <source>
        <dbReference type="SAM" id="SignalP"/>
    </source>
</evidence>